<organism evidence="1 2">
    <name type="scientific">Vagococcus penaei</name>
    <dbReference type="NCBI Taxonomy" id="633807"/>
    <lineage>
        <taxon>Bacteria</taxon>
        <taxon>Bacillati</taxon>
        <taxon>Bacillota</taxon>
        <taxon>Bacilli</taxon>
        <taxon>Lactobacillales</taxon>
        <taxon>Enterococcaceae</taxon>
        <taxon>Vagococcus</taxon>
    </lineage>
</organism>
<dbReference type="RefSeq" id="WP_075575472.1">
    <property type="nucleotide sequence ID" value="NZ_CP019609.1"/>
</dbReference>
<accession>A0A1Q2D5Y7</accession>
<gene>
    <name evidence="1" type="ORF">BW732_05840</name>
</gene>
<reference evidence="1 2" key="1">
    <citation type="journal article" date="2010" name="Int. J. Syst. Evol. Microbiol.">
        <title>Vagococcus penaei sp. nov., isolated from spoilage microbiota of cooked shrimp (Penaeus vannamei).</title>
        <authorList>
            <person name="Jaffres E."/>
            <person name="Prevost H."/>
            <person name="Rossero A."/>
            <person name="Joffraud J.J."/>
            <person name="Dousset X."/>
        </authorList>
    </citation>
    <scope>NUCLEOTIDE SEQUENCE [LARGE SCALE GENOMIC DNA]</scope>
    <source>
        <strain evidence="1 2">CD276</strain>
    </source>
</reference>
<dbReference type="AlphaFoldDB" id="A0A1Q2D5Y7"/>
<dbReference type="OrthoDB" id="2200306at2"/>
<proteinExistence type="predicted"/>
<protein>
    <submittedName>
        <fullName evidence="1">Preprotein translocase, SecE subunit domain protein</fullName>
    </submittedName>
</protein>
<dbReference type="Proteomes" id="UP000188246">
    <property type="component" value="Chromosome"/>
</dbReference>
<keyword evidence="2" id="KW-1185">Reference proteome</keyword>
<sequence length="70" mass="8000">MALKGGRIFQEMIEVPDEKEKGCGCIAWIIFAVIIITIAIHVLDFIFQHLFISFLFIVGIIFVISLFNKK</sequence>
<dbReference type="KEGG" id="vpi:BW732_05840"/>
<dbReference type="STRING" id="633807.BW732_05840"/>
<evidence type="ECO:0000313" key="1">
    <source>
        <dbReference type="EMBL" id="AQP53808.1"/>
    </source>
</evidence>
<evidence type="ECO:0000313" key="2">
    <source>
        <dbReference type="Proteomes" id="UP000188246"/>
    </source>
</evidence>
<name>A0A1Q2D5Y7_9ENTE</name>
<dbReference type="EMBL" id="CP019609">
    <property type="protein sequence ID" value="AQP53808.1"/>
    <property type="molecule type" value="Genomic_DNA"/>
</dbReference>